<dbReference type="Proteomes" id="UP000593880">
    <property type="component" value="Chromosome"/>
</dbReference>
<gene>
    <name evidence="3" type="ORF">GCM10010987_71680</name>
    <name evidence="4" type="ORF">XH86_12240</name>
</gene>
<keyword evidence="5" id="KW-1185">Reference proteome</keyword>
<reference evidence="3" key="3">
    <citation type="submission" date="2022-12" db="EMBL/GenBank/DDBJ databases">
        <authorList>
            <person name="Sun Q."/>
            <person name="Zhou Y."/>
        </authorList>
    </citation>
    <scope>NUCLEOTIDE SEQUENCE</scope>
    <source>
        <strain evidence="3">CGMCC 1.15034</strain>
    </source>
</reference>
<evidence type="ECO:0000256" key="1">
    <source>
        <dbReference type="SAM" id="SignalP"/>
    </source>
</evidence>
<reference evidence="4 5" key="2">
    <citation type="submission" date="2018-06" db="EMBL/GenBank/DDBJ databases">
        <title>Comparative genomics of rhizobia nodulating Arachis hypogaea in China.</title>
        <authorList>
            <person name="Li Y."/>
        </authorList>
    </citation>
    <scope>NUCLEOTIDE SEQUENCE [LARGE SCALE GENOMIC DNA]</scope>
    <source>
        <strain evidence="4 5">CCBAU 51658</strain>
    </source>
</reference>
<dbReference type="Proteomes" id="UP000625079">
    <property type="component" value="Unassembled WGS sequence"/>
</dbReference>
<evidence type="ECO:0000313" key="6">
    <source>
        <dbReference type="Proteomes" id="UP000625079"/>
    </source>
</evidence>
<organism evidence="3 6">
    <name type="scientific">Bradyrhizobium guangdongense</name>
    <dbReference type="NCBI Taxonomy" id="1325090"/>
    <lineage>
        <taxon>Bacteria</taxon>
        <taxon>Pseudomonadati</taxon>
        <taxon>Pseudomonadota</taxon>
        <taxon>Alphaproteobacteria</taxon>
        <taxon>Hyphomicrobiales</taxon>
        <taxon>Nitrobacteraceae</taxon>
        <taxon>Bradyrhizobium</taxon>
    </lineage>
</organism>
<feature type="domain" description="Lipocalin-like" evidence="2">
    <location>
        <begin position="29"/>
        <end position="161"/>
    </location>
</feature>
<dbReference type="RefSeq" id="WP_128965032.1">
    <property type="nucleotide sequence ID" value="NZ_BMHC01000027.1"/>
</dbReference>
<evidence type="ECO:0000259" key="2">
    <source>
        <dbReference type="Pfam" id="PF13924"/>
    </source>
</evidence>
<dbReference type="EMBL" id="CP030057">
    <property type="protein sequence ID" value="QOZ59413.1"/>
    <property type="molecule type" value="Genomic_DNA"/>
</dbReference>
<evidence type="ECO:0000313" key="4">
    <source>
        <dbReference type="EMBL" id="QOZ59413.1"/>
    </source>
</evidence>
<name>A0A410V3Y7_9BRAD</name>
<dbReference type="EMBL" id="BMHC01000027">
    <property type="protein sequence ID" value="GGI32894.1"/>
    <property type="molecule type" value="Genomic_DNA"/>
</dbReference>
<feature type="chain" id="PRO_5044601131" description="Lipocalin-like domain-containing protein" evidence="1">
    <location>
        <begin position="23"/>
        <end position="165"/>
    </location>
</feature>
<keyword evidence="1" id="KW-0732">Signal</keyword>
<reference evidence="3" key="1">
    <citation type="journal article" date="2014" name="Int. J. Syst. Evol. Microbiol.">
        <title>Complete genome sequence of Corynebacterium casei LMG S-19264T (=DSM 44701T), isolated from a smear-ripened cheese.</title>
        <authorList>
            <consortium name="US DOE Joint Genome Institute (JGI-PGF)"/>
            <person name="Walter F."/>
            <person name="Albersmeier A."/>
            <person name="Kalinowski J."/>
            <person name="Ruckert C."/>
        </authorList>
    </citation>
    <scope>NUCLEOTIDE SEQUENCE</scope>
    <source>
        <strain evidence="3">CGMCC 1.15034</strain>
    </source>
</reference>
<evidence type="ECO:0000313" key="5">
    <source>
        <dbReference type="Proteomes" id="UP000593880"/>
    </source>
</evidence>
<dbReference type="InterPro" id="IPR024311">
    <property type="entry name" value="Lipocalin-like"/>
</dbReference>
<dbReference type="OrthoDB" id="8370150at2"/>
<evidence type="ECO:0000313" key="3">
    <source>
        <dbReference type="EMBL" id="GGI32894.1"/>
    </source>
</evidence>
<sequence>MTRRTLLLLPFLMVLASMYAVADENPLLGTWKLQSFVREVAASGERYNQLGERPDGYLSYAADGRMFAFFVSADQPRPRAEPSDEERIKLHKGMLAYGGTYTLSPGKVIHHIDIEWDGRRLGTDQVRFYSVGDDKLILKTERNKSPIDGREGVGILTFERVKGQP</sequence>
<accession>A0A410V3Y7</accession>
<proteinExistence type="predicted"/>
<protein>
    <recommendedName>
        <fullName evidence="2">Lipocalin-like domain-containing protein</fullName>
    </recommendedName>
</protein>
<dbReference type="Pfam" id="PF13924">
    <property type="entry name" value="Lipocalin_5"/>
    <property type="match status" value="1"/>
</dbReference>
<dbReference type="AlphaFoldDB" id="A0A410V3Y7"/>
<feature type="signal peptide" evidence="1">
    <location>
        <begin position="1"/>
        <end position="22"/>
    </location>
</feature>